<accession>A6JE17</accession>
<organism evidence="1 2">
    <name type="scientific">Rattus norvegicus</name>
    <name type="common">Rat</name>
    <dbReference type="NCBI Taxonomy" id="10116"/>
    <lineage>
        <taxon>Eukaryota</taxon>
        <taxon>Metazoa</taxon>
        <taxon>Chordata</taxon>
        <taxon>Craniata</taxon>
        <taxon>Vertebrata</taxon>
        <taxon>Euteleostomi</taxon>
        <taxon>Mammalia</taxon>
        <taxon>Eutheria</taxon>
        <taxon>Euarchontoglires</taxon>
        <taxon>Glires</taxon>
        <taxon>Rodentia</taxon>
        <taxon>Myomorpha</taxon>
        <taxon>Muroidea</taxon>
        <taxon>Muridae</taxon>
        <taxon>Murinae</taxon>
        <taxon>Rattus</taxon>
    </lineage>
</organism>
<reference evidence="2" key="1">
    <citation type="submission" date="2005-09" db="EMBL/GenBank/DDBJ databases">
        <authorList>
            <person name="Mural R.J."/>
            <person name="Li P.W."/>
            <person name="Adams M.D."/>
            <person name="Amanatides P.G."/>
            <person name="Baden-Tillson H."/>
            <person name="Barnstead M."/>
            <person name="Chin S.H."/>
            <person name="Dew I."/>
            <person name="Evans C.A."/>
            <person name="Ferriera S."/>
            <person name="Flanigan M."/>
            <person name="Fosler C."/>
            <person name="Glodek A."/>
            <person name="Gu Z."/>
            <person name="Holt R.A."/>
            <person name="Jennings D."/>
            <person name="Kraft C.L."/>
            <person name="Lu F."/>
            <person name="Nguyen T."/>
            <person name="Nusskern D.R."/>
            <person name="Pfannkoch C.M."/>
            <person name="Sitter C."/>
            <person name="Sutton G.G."/>
            <person name="Venter J.C."/>
            <person name="Wang Z."/>
            <person name="Woodage T."/>
            <person name="Zheng X.H."/>
            <person name="Zhong F."/>
        </authorList>
    </citation>
    <scope>NUCLEOTIDE SEQUENCE [LARGE SCALE GENOMIC DNA]</scope>
    <source>
        <strain>BN</strain>
        <strain evidence="2">Sprague-Dawley</strain>
    </source>
</reference>
<keyword evidence="1" id="KW-0396">Initiation factor</keyword>
<evidence type="ECO:0000313" key="2">
    <source>
        <dbReference type="Proteomes" id="UP000234681"/>
    </source>
</evidence>
<protein>
    <submittedName>
        <fullName evidence="1">Eukaryotic translation initiation factor 2B, subunit 2 beta, isoform CRA_f</fullName>
    </submittedName>
</protein>
<sequence>MPGAAAKGSELSERIESFVETLKRGGGRRSSEDMARETLGLLRLSSSAHPCSSSLLSSPVKKIHFTSLWLLKKSFLSQKETFWRRSVSTVLCLTTCPLTSLPSLSPTLVGMHRPTSTA</sequence>
<keyword evidence="1" id="KW-0648">Protein biosynthesis</keyword>
<proteinExistence type="predicted"/>
<dbReference type="AlphaFoldDB" id="A6JE17"/>
<dbReference type="EMBL" id="CH473982">
    <property type="protein sequence ID" value="EDL81561.1"/>
    <property type="molecule type" value="Genomic_DNA"/>
</dbReference>
<evidence type="ECO:0000313" key="3">
    <source>
        <dbReference type="RGD" id="620820"/>
    </source>
</evidence>
<dbReference type="Proteomes" id="UP000234681">
    <property type="component" value="Chromosome 6"/>
</dbReference>
<evidence type="ECO:0000313" key="1">
    <source>
        <dbReference type="EMBL" id="EDL81561.1"/>
    </source>
</evidence>
<name>A6JE17_RAT</name>
<dbReference type="RGD" id="620820">
    <property type="gene designation" value="Eif2b2"/>
</dbReference>
<gene>
    <name evidence="1 3" type="primary">Eif2b2</name>
    <name evidence="1" type="ORF">rCG_20780</name>
</gene>
<dbReference type="GO" id="GO:0003743">
    <property type="term" value="F:translation initiation factor activity"/>
    <property type="evidence" value="ECO:0007669"/>
    <property type="project" value="UniProtKB-KW"/>
</dbReference>